<dbReference type="Pfam" id="PF00134">
    <property type="entry name" value="Cyclin_N"/>
    <property type="match status" value="1"/>
</dbReference>
<evidence type="ECO:0000256" key="2">
    <source>
        <dbReference type="ARBA" id="ARBA00023127"/>
    </source>
</evidence>
<dbReference type="GO" id="GO:0006357">
    <property type="term" value="P:regulation of transcription by RNA polymerase II"/>
    <property type="evidence" value="ECO:0007669"/>
    <property type="project" value="InterPro"/>
</dbReference>
<evidence type="ECO:0000313" key="6">
    <source>
        <dbReference type="EMBL" id="CAI6333398.1"/>
    </source>
</evidence>
<evidence type="ECO:0000256" key="3">
    <source>
        <dbReference type="SAM" id="MobiDB-lite"/>
    </source>
</evidence>
<dbReference type="AlphaFoldDB" id="A0A9W4UBR0"/>
<reference evidence="6" key="1">
    <citation type="submission" date="2023-01" db="EMBL/GenBank/DDBJ databases">
        <authorList>
            <person name="Van Ghelder C."/>
            <person name="Rancurel C."/>
        </authorList>
    </citation>
    <scope>NUCLEOTIDE SEQUENCE</scope>
    <source>
        <strain evidence="6">CNCM I-4278</strain>
    </source>
</reference>
<feature type="region of interest" description="Disordered" evidence="3">
    <location>
        <begin position="57"/>
        <end position="85"/>
    </location>
</feature>
<feature type="region of interest" description="Disordered" evidence="3">
    <location>
        <begin position="376"/>
        <end position="423"/>
    </location>
</feature>
<dbReference type="Gene3D" id="1.10.472.10">
    <property type="entry name" value="Cyclin-like"/>
    <property type="match status" value="2"/>
</dbReference>
<dbReference type="Proteomes" id="UP001152607">
    <property type="component" value="Unassembled WGS sequence"/>
</dbReference>
<comment type="caution">
    <text evidence="6">The sequence shown here is derived from an EMBL/GenBank/DDBJ whole genome shotgun (WGS) entry which is preliminary data.</text>
</comment>
<organism evidence="6 7">
    <name type="scientific">Periconia digitata</name>
    <dbReference type="NCBI Taxonomy" id="1303443"/>
    <lineage>
        <taxon>Eukaryota</taxon>
        <taxon>Fungi</taxon>
        <taxon>Dikarya</taxon>
        <taxon>Ascomycota</taxon>
        <taxon>Pezizomycotina</taxon>
        <taxon>Dothideomycetes</taxon>
        <taxon>Pleosporomycetidae</taxon>
        <taxon>Pleosporales</taxon>
        <taxon>Massarineae</taxon>
        <taxon>Periconiaceae</taxon>
        <taxon>Periconia</taxon>
    </lineage>
</organism>
<proteinExistence type="predicted"/>
<evidence type="ECO:0000259" key="4">
    <source>
        <dbReference type="Pfam" id="PF00134"/>
    </source>
</evidence>
<gene>
    <name evidence="6" type="ORF">PDIGIT_LOCUS6436</name>
</gene>
<name>A0A9W4UBR0_9PLEO</name>
<keyword evidence="7" id="KW-1185">Reference proteome</keyword>
<dbReference type="EMBL" id="CAOQHR010000004">
    <property type="protein sequence ID" value="CAI6333398.1"/>
    <property type="molecule type" value="Genomic_DNA"/>
</dbReference>
<evidence type="ECO:0000313" key="7">
    <source>
        <dbReference type="Proteomes" id="UP001152607"/>
    </source>
</evidence>
<dbReference type="InterPro" id="IPR006671">
    <property type="entry name" value="Cyclin_N"/>
</dbReference>
<dbReference type="PANTHER" id="PTHR10026">
    <property type="entry name" value="CYCLIN"/>
    <property type="match status" value="1"/>
</dbReference>
<accession>A0A9W4UBR0</accession>
<dbReference type="SUPFAM" id="SSF47954">
    <property type="entry name" value="Cyclin-like"/>
    <property type="match status" value="2"/>
</dbReference>
<dbReference type="GO" id="GO:0016538">
    <property type="term" value="F:cyclin-dependent protein serine/threonine kinase regulator activity"/>
    <property type="evidence" value="ECO:0007669"/>
    <property type="project" value="InterPro"/>
</dbReference>
<evidence type="ECO:0000256" key="1">
    <source>
        <dbReference type="ARBA" id="ARBA00014912"/>
    </source>
</evidence>
<evidence type="ECO:0000259" key="5">
    <source>
        <dbReference type="Pfam" id="PF16899"/>
    </source>
</evidence>
<protein>
    <recommendedName>
        <fullName evidence="1">RNA polymerase II holoenzyme cyclin-like subunit</fullName>
    </recommendedName>
</protein>
<feature type="domain" description="Cyclin C-terminal" evidence="5">
    <location>
        <begin position="202"/>
        <end position="330"/>
    </location>
</feature>
<feature type="domain" description="Cyclin N-terminal" evidence="4">
    <location>
        <begin position="119"/>
        <end position="198"/>
    </location>
</feature>
<feature type="compositionally biased region" description="Low complexity" evidence="3">
    <location>
        <begin position="75"/>
        <end position="84"/>
    </location>
</feature>
<dbReference type="CDD" id="cd20525">
    <property type="entry name" value="CYCLIN_CCNH_rpt2"/>
    <property type="match status" value="1"/>
</dbReference>
<dbReference type="InterPro" id="IPR043198">
    <property type="entry name" value="Cyclin/Ssn8"/>
</dbReference>
<sequence length="423" mass="46932">MKLTEDDIYRNSSQYKHWSFTPTQLAELRLKTNIQACERVKANVARQRAQRAAIALDGASASDSERGNTPGLENGNGNVSSNGGTPLRLDKEVDCLTVAEEMRLVEKFCETTLDLAKFIGLPSDVTATAVQFLRRFYLYNSPMTYDALIVSRTITFIACKTDNANPNLDDYIAKLGKVTRDQILAPEYLIVQALRFNFEVKHPFRGLKGAHLELGEIVRGAYTPLPFDTRTSNDLETEIASLPPSTSGAITGTKDIHVRLDNAYGFASNILKRTAQLTDAYFLFTPSQIMLASLLIADEPLTVFYLSTKLPASSPLHSKTLNTLRACATVFTTHRSYTASSVSPDEKAARDQLAKAEISALMKKLKKCRDPDKMDLVKLNQAQKRDAADQGGLEENKAKRRKVARENAEKEADDFWGPELGKK</sequence>
<dbReference type="OrthoDB" id="340962at2759"/>
<dbReference type="InterPro" id="IPR031658">
    <property type="entry name" value="Cyclin_C_2"/>
</dbReference>
<dbReference type="InterPro" id="IPR036915">
    <property type="entry name" value="Cyclin-like_sf"/>
</dbReference>
<keyword evidence="2" id="KW-0195">Cyclin</keyword>
<dbReference type="CDD" id="cd20524">
    <property type="entry name" value="CYCLIN_CCNH_rpt1"/>
    <property type="match status" value="1"/>
</dbReference>
<dbReference type="Pfam" id="PF16899">
    <property type="entry name" value="Cyclin_C_2"/>
    <property type="match status" value="1"/>
</dbReference>